<feature type="transmembrane region" description="Helical" evidence="6">
    <location>
        <begin position="298"/>
        <end position="317"/>
    </location>
</feature>
<dbReference type="CDD" id="cd13963">
    <property type="entry name" value="PT_UbiA_2"/>
    <property type="match status" value="1"/>
</dbReference>
<accession>A0A318T9C2</accession>
<evidence type="ECO:0000256" key="5">
    <source>
        <dbReference type="ARBA" id="ARBA00023136"/>
    </source>
</evidence>
<evidence type="ECO:0000256" key="4">
    <source>
        <dbReference type="ARBA" id="ARBA00022989"/>
    </source>
</evidence>
<feature type="transmembrane region" description="Helical" evidence="6">
    <location>
        <begin position="427"/>
        <end position="446"/>
    </location>
</feature>
<dbReference type="PANTHER" id="PTHR11048:SF5">
    <property type="entry name" value="DECAPRENYL-PHOSPHATE PHOSPHORIBOSYLTRANSFERASE"/>
    <property type="match status" value="1"/>
</dbReference>
<dbReference type="AlphaFoldDB" id="A0A318T9C2"/>
<dbReference type="Pfam" id="PF12710">
    <property type="entry name" value="HAD"/>
    <property type="match status" value="1"/>
</dbReference>
<dbReference type="SUPFAM" id="SSF56784">
    <property type="entry name" value="HAD-like"/>
    <property type="match status" value="1"/>
</dbReference>
<dbReference type="Pfam" id="PF01040">
    <property type="entry name" value="UbiA"/>
    <property type="match status" value="1"/>
</dbReference>
<evidence type="ECO:0000313" key="8">
    <source>
        <dbReference type="Proteomes" id="UP000247454"/>
    </source>
</evidence>
<name>A0A318T9C2_9HYPH</name>
<proteinExistence type="predicted"/>
<gene>
    <name evidence="7" type="ORF">C7477_102166</name>
</gene>
<sequence>MMNARSKVETVPLAVDLDGTLIATDLLWEGIFLLLKKNILYIFLLPVWALRGRAWLKHEIAERVMIDASTLPYRLEFLDFLKREHAGGRRLVLATASATSFAEAVAKHLGIFDAVYSTSRIRNLAAGNKLKMLVEAFGERGFDYAGNSRADITIFSNARKAIVVAPDRAARAWHRKHGGDGEAGGYFPAPRTGLHGILKMLRAHQWIKNTLVFVPPLLAHDLFSVNVVIHAAIAFVSFCAAASSIYIVNDLFDLQLDRRHARKKARPFASGAFSIPFGIGAAIALLALAYGLALLLPARYMLVLTLYLVVTTAYTAALKRMLLIDVLVLAGLYTLRLLAGVAATATPDSFWLLAFSIFFFLSLSLVKRYVELTSSPPEEKAKLAGRGYRAIDREIIAQSGVASAFGAVLVLALYVDSQSVASLYAHPWMIWPLCPIVLYINLRIWILARREEMHDDPVVFLLGDWRSLIMVLIGAAMLVLAGVNW</sequence>
<keyword evidence="3 6" id="KW-0812">Transmembrane</keyword>
<feature type="transmembrane region" description="Helical" evidence="6">
    <location>
        <begin position="229"/>
        <end position="248"/>
    </location>
</feature>
<dbReference type="InterPro" id="IPR000537">
    <property type="entry name" value="UbiA_prenyltransferase"/>
</dbReference>
<evidence type="ECO:0000256" key="2">
    <source>
        <dbReference type="ARBA" id="ARBA00022475"/>
    </source>
</evidence>
<comment type="caution">
    <text evidence="7">The sequence shown here is derived from an EMBL/GenBank/DDBJ whole genome shotgun (WGS) entry which is preliminary data.</text>
</comment>
<reference evidence="7 8" key="1">
    <citation type="submission" date="2018-06" db="EMBL/GenBank/DDBJ databases">
        <title>Genomic Encyclopedia of Type Strains, Phase III (KMG-III): the genomes of soil and plant-associated and newly described type strains.</title>
        <authorList>
            <person name="Whitman W."/>
        </authorList>
    </citation>
    <scope>NUCLEOTIDE SEQUENCE [LARGE SCALE GENOMIC DNA]</scope>
    <source>
        <strain evidence="7 8">ORS 1419</strain>
    </source>
</reference>
<evidence type="ECO:0000256" key="1">
    <source>
        <dbReference type="ARBA" id="ARBA00004141"/>
    </source>
</evidence>
<keyword evidence="8" id="KW-1185">Reference proteome</keyword>
<dbReference type="Proteomes" id="UP000247454">
    <property type="component" value="Unassembled WGS sequence"/>
</dbReference>
<dbReference type="InterPro" id="IPR023214">
    <property type="entry name" value="HAD_sf"/>
</dbReference>
<feature type="transmembrane region" description="Helical" evidence="6">
    <location>
        <begin position="349"/>
        <end position="366"/>
    </location>
</feature>
<dbReference type="GO" id="GO:0009247">
    <property type="term" value="P:glycolipid biosynthetic process"/>
    <property type="evidence" value="ECO:0007669"/>
    <property type="project" value="TreeGrafter"/>
</dbReference>
<dbReference type="PANTHER" id="PTHR11048">
    <property type="entry name" value="PRENYLTRANSFERASES"/>
    <property type="match status" value="1"/>
</dbReference>
<dbReference type="Gene3D" id="3.40.50.1000">
    <property type="entry name" value="HAD superfamily/HAD-like"/>
    <property type="match status" value="1"/>
</dbReference>
<keyword evidence="2" id="KW-1003">Cell membrane</keyword>
<keyword evidence="7" id="KW-0808">Transferase</keyword>
<feature type="transmembrane region" description="Helical" evidence="6">
    <location>
        <begin position="268"/>
        <end position="292"/>
    </location>
</feature>
<evidence type="ECO:0000256" key="3">
    <source>
        <dbReference type="ARBA" id="ARBA00022692"/>
    </source>
</evidence>
<evidence type="ECO:0000313" key="7">
    <source>
        <dbReference type="EMBL" id="PYE90078.1"/>
    </source>
</evidence>
<dbReference type="GO" id="GO:0005886">
    <property type="term" value="C:plasma membrane"/>
    <property type="evidence" value="ECO:0007669"/>
    <property type="project" value="TreeGrafter"/>
</dbReference>
<dbReference type="InterPro" id="IPR036412">
    <property type="entry name" value="HAD-like_sf"/>
</dbReference>
<feature type="transmembrane region" description="Helical" evidence="6">
    <location>
        <begin position="322"/>
        <end position="343"/>
    </location>
</feature>
<keyword evidence="4 6" id="KW-1133">Transmembrane helix</keyword>
<dbReference type="NCBIfam" id="NF006088">
    <property type="entry name" value="PRK08238.1"/>
    <property type="match status" value="1"/>
</dbReference>
<comment type="subcellular location">
    <subcellularLocation>
        <location evidence="1">Membrane</location>
        <topology evidence="1">Multi-pass membrane protein</topology>
    </subcellularLocation>
</comment>
<evidence type="ECO:0000256" key="6">
    <source>
        <dbReference type="SAM" id="Phobius"/>
    </source>
</evidence>
<dbReference type="EMBL" id="QJTF01000002">
    <property type="protein sequence ID" value="PYE90078.1"/>
    <property type="molecule type" value="Genomic_DNA"/>
</dbReference>
<protein>
    <submittedName>
        <fullName evidence="7">4-hydroxybenzoate polyprenyltransferase</fullName>
    </submittedName>
</protein>
<dbReference type="GO" id="GO:0016765">
    <property type="term" value="F:transferase activity, transferring alkyl or aryl (other than methyl) groups"/>
    <property type="evidence" value="ECO:0007669"/>
    <property type="project" value="InterPro"/>
</dbReference>
<keyword evidence="5 6" id="KW-0472">Membrane</keyword>
<dbReference type="InterPro" id="IPR044878">
    <property type="entry name" value="UbiA_sf"/>
</dbReference>
<dbReference type="InterPro" id="IPR039653">
    <property type="entry name" value="Prenyltransferase"/>
</dbReference>
<organism evidence="7 8">
    <name type="scientific">Phyllobacterium leguminum</name>
    <dbReference type="NCBI Taxonomy" id="314237"/>
    <lineage>
        <taxon>Bacteria</taxon>
        <taxon>Pseudomonadati</taxon>
        <taxon>Pseudomonadota</taxon>
        <taxon>Alphaproteobacteria</taxon>
        <taxon>Hyphomicrobiales</taxon>
        <taxon>Phyllobacteriaceae</taxon>
        <taxon>Phyllobacterium</taxon>
    </lineage>
</organism>
<feature type="transmembrane region" description="Helical" evidence="6">
    <location>
        <begin position="395"/>
        <end position="415"/>
    </location>
</feature>
<dbReference type="Gene3D" id="1.10.357.140">
    <property type="entry name" value="UbiA prenyltransferase"/>
    <property type="match status" value="1"/>
</dbReference>
<feature type="transmembrane region" description="Helical" evidence="6">
    <location>
        <begin position="458"/>
        <end position="483"/>
    </location>
</feature>